<dbReference type="Pfam" id="PF03364">
    <property type="entry name" value="Polyketide_cyc"/>
    <property type="match status" value="1"/>
</dbReference>
<name>A0A852SS14_9MICO</name>
<dbReference type="RefSeq" id="WP_179548640.1">
    <property type="nucleotide sequence ID" value="NZ_BSEW01000002.1"/>
</dbReference>
<organism evidence="3 4">
    <name type="scientific">Herbiconiux flava</name>
    <dbReference type="NCBI Taxonomy" id="881268"/>
    <lineage>
        <taxon>Bacteria</taxon>
        <taxon>Bacillati</taxon>
        <taxon>Actinomycetota</taxon>
        <taxon>Actinomycetes</taxon>
        <taxon>Micrococcales</taxon>
        <taxon>Microbacteriaceae</taxon>
        <taxon>Herbiconiux</taxon>
    </lineage>
</organism>
<dbReference type="Proteomes" id="UP000549913">
    <property type="component" value="Unassembled WGS sequence"/>
</dbReference>
<protein>
    <submittedName>
        <fullName evidence="3">Putative membrane protein</fullName>
    </submittedName>
</protein>
<keyword evidence="4" id="KW-1185">Reference proteome</keyword>
<dbReference type="PANTHER" id="PTHR33824:SF7">
    <property type="entry name" value="POLYKETIDE CYCLASE_DEHYDRASE AND LIPID TRANSPORT SUPERFAMILY PROTEIN"/>
    <property type="match status" value="1"/>
</dbReference>
<dbReference type="SUPFAM" id="SSF55961">
    <property type="entry name" value="Bet v1-like"/>
    <property type="match status" value="1"/>
</dbReference>
<accession>A0A852SS14</accession>
<dbReference type="AlphaFoldDB" id="A0A852SS14"/>
<feature type="compositionally biased region" description="Basic and acidic residues" evidence="1">
    <location>
        <begin position="160"/>
        <end position="174"/>
    </location>
</feature>
<reference evidence="3 4" key="1">
    <citation type="submission" date="2020-07" db="EMBL/GenBank/DDBJ databases">
        <title>Sequencing the genomes of 1000 actinobacteria strains.</title>
        <authorList>
            <person name="Klenk H.-P."/>
        </authorList>
    </citation>
    <scope>NUCLEOTIDE SEQUENCE [LARGE SCALE GENOMIC DNA]</scope>
    <source>
        <strain evidence="3 4">DSM 26474</strain>
    </source>
</reference>
<evidence type="ECO:0000313" key="4">
    <source>
        <dbReference type="Proteomes" id="UP000549913"/>
    </source>
</evidence>
<evidence type="ECO:0000313" key="3">
    <source>
        <dbReference type="EMBL" id="NYD71758.1"/>
    </source>
</evidence>
<dbReference type="PANTHER" id="PTHR33824">
    <property type="entry name" value="POLYKETIDE CYCLASE/DEHYDRASE AND LIPID TRANSPORT SUPERFAMILY PROTEIN"/>
    <property type="match status" value="1"/>
</dbReference>
<sequence length="174" mass="18912">MADSSTPRPLRKATRSIVVKAPLSAAYKQWVDLESFPDFLEPVSSVAVTSETYSHWVLSVGRITREFDAEILEQIPDDHLSWRTIGGDLAFTGRADFAAVDDDSTRVTLSVSWEPHTAAERAAATVGIDARVIASALRSYAKHLVSTGGPKGRSHVTIKSVDRDDPPPANAERV</sequence>
<proteinExistence type="predicted"/>
<dbReference type="Gene3D" id="3.30.530.20">
    <property type="match status" value="1"/>
</dbReference>
<gene>
    <name evidence="3" type="ORF">BJ984_002916</name>
</gene>
<dbReference type="InterPro" id="IPR047137">
    <property type="entry name" value="ORF3"/>
</dbReference>
<dbReference type="InterPro" id="IPR023393">
    <property type="entry name" value="START-like_dom_sf"/>
</dbReference>
<comment type="caution">
    <text evidence="3">The sequence shown here is derived from an EMBL/GenBank/DDBJ whole genome shotgun (WGS) entry which is preliminary data.</text>
</comment>
<dbReference type="EMBL" id="JACCBM010000001">
    <property type="protein sequence ID" value="NYD71758.1"/>
    <property type="molecule type" value="Genomic_DNA"/>
</dbReference>
<evidence type="ECO:0000256" key="1">
    <source>
        <dbReference type="SAM" id="MobiDB-lite"/>
    </source>
</evidence>
<evidence type="ECO:0000259" key="2">
    <source>
        <dbReference type="Pfam" id="PF03364"/>
    </source>
</evidence>
<dbReference type="InterPro" id="IPR005031">
    <property type="entry name" value="COQ10_START"/>
</dbReference>
<feature type="domain" description="Coenzyme Q-binding protein COQ10 START" evidence="2">
    <location>
        <begin position="19"/>
        <end position="120"/>
    </location>
</feature>
<dbReference type="CDD" id="cd07817">
    <property type="entry name" value="SRPBCC_8"/>
    <property type="match status" value="1"/>
</dbReference>
<feature type="region of interest" description="Disordered" evidence="1">
    <location>
        <begin position="145"/>
        <end position="174"/>
    </location>
</feature>